<dbReference type="AlphaFoldDB" id="A0A6G1FBL0"/>
<gene>
    <name evidence="2" type="ORF">E2562_024815</name>
</gene>
<name>A0A6G1FBL0_9ORYZ</name>
<keyword evidence="3" id="KW-1185">Reference proteome</keyword>
<organism evidence="2 3">
    <name type="scientific">Oryza meyeriana var. granulata</name>
    <dbReference type="NCBI Taxonomy" id="110450"/>
    <lineage>
        <taxon>Eukaryota</taxon>
        <taxon>Viridiplantae</taxon>
        <taxon>Streptophyta</taxon>
        <taxon>Embryophyta</taxon>
        <taxon>Tracheophyta</taxon>
        <taxon>Spermatophyta</taxon>
        <taxon>Magnoliopsida</taxon>
        <taxon>Liliopsida</taxon>
        <taxon>Poales</taxon>
        <taxon>Poaceae</taxon>
        <taxon>BOP clade</taxon>
        <taxon>Oryzoideae</taxon>
        <taxon>Oryzeae</taxon>
        <taxon>Oryzinae</taxon>
        <taxon>Oryza</taxon>
        <taxon>Oryza meyeriana</taxon>
    </lineage>
</organism>
<proteinExistence type="predicted"/>
<dbReference type="EMBL" id="SPHZ02000001">
    <property type="protein sequence ID" value="KAF0934328.1"/>
    <property type="molecule type" value="Genomic_DNA"/>
</dbReference>
<comment type="caution">
    <text evidence="2">The sequence shown here is derived from an EMBL/GenBank/DDBJ whole genome shotgun (WGS) entry which is preliminary data.</text>
</comment>
<feature type="region of interest" description="Disordered" evidence="1">
    <location>
        <begin position="153"/>
        <end position="178"/>
    </location>
</feature>
<feature type="region of interest" description="Disordered" evidence="1">
    <location>
        <begin position="116"/>
        <end position="137"/>
    </location>
</feature>
<sequence length="178" mass="19824">MLGKVLEISKPPGPLDGVHHSDPRELNSMGEVVGHLPILNILNMLVVVVDNTRDVVDVTRVVEGQHHINQVVVQLNIKHMSTTAVVVNGKEECHNTGVAVVDVEFLPVHQEQFPSCTKPHKSSTKLPGLHRHHQELARPRCLLRPALKKSNSSFKNLSSRVKAPLARPFNQHHHRANQ</sequence>
<reference evidence="2 3" key="1">
    <citation type="submission" date="2019-11" db="EMBL/GenBank/DDBJ databases">
        <title>Whole genome sequence of Oryza granulata.</title>
        <authorList>
            <person name="Li W."/>
        </authorList>
    </citation>
    <scope>NUCLEOTIDE SEQUENCE [LARGE SCALE GENOMIC DNA]</scope>
    <source>
        <strain evidence="3">cv. Menghai</strain>
        <tissue evidence="2">Leaf</tissue>
    </source>
</reference>
<evidence type="ECO:0000313" key="2">
    <source>
        <dbReference type="EMBL" id="KAF0934328.1"/>
    </source>
</evidence>
<evidence type="ECO:0000313" key="3">
    <source>
        <dbReference type="Proteomes" id="UP000479710"/>
    </source>
</evidence>
<evidence type="ECO:0000256" key="1">
    <source>
        <dbReference type="SAM" id="MobiDB-lite"/>
    </source>
</evidence>
<feature type="compositionally biased region" description="Basic residues" evidence="1">
    <location>
        <begin position="118"/>
        <end position="133"/>
    </location>
</feature>
<accession>A0A6G1FBL0</accession>
<dbReference type="Proteomes" id="UP000479710">
    <property type="component" value="Unassembled WGS sequence"/>
</dbReference>
<protein>
    <submittedName>
        <fullName evidence="2">Uncharacterized protein</fullName>
    </submittedName>
</protein>